<dbReference type="SUPFAM" id="SSF53300">
    <property type="entry name" value="vWA-like"/>
    <property type="match status" value="1"/>
</dbReference>
<proteinExistence type="predicted"/>
<dbReference type="Pfam" id="PF13519">
    <property type="entry name" value="VWA_2"/>
    <property type="match status" value="1"/>
</dbReference>
<evidence type="ECO:0000259" key="1">
    <source>
        <dbReference type="Pfam" id="PF13519"/>
    </source>
</evidence>
<evidence type="ECO:0000313" key="3">
    <source>
        <dbReference type="Proteomes" id="UP000220246"/>
    </source>
</evidence>
<dbReference type="EMBL" id="PDEA01000001">
    <property type="protein sequence ID" value="PEH91075.1"/>
    <property type="molecule type" value="Genomic_DNA"/>
</dbReference>
<keyword evidence="3" id="KW-1185">Reference proteome</keyword>
<name>A0A2A7V0E9_COMTR</name>
<dbReference type="InterPro" id="IPR036465">
    <property type="entry name" value="vWFA_dom_sf"/>
</dbReference>
<dbReference type="RefSeq" id="WP_083520229.1">
    <property type="nucleotide sequence ID" value="NZ_JAOBYP010000009.1"/>
</dbReference>
<dbReference type="InterPro" id="IPR002035">
    <property type="entry name" value="VWF_A"/>
</dbReference>
<accession>A0A2A7V0E9</accession>
<organism evidence="2 3">
    <name type="scientific">Comamonas terrigena</name>
    <dbReference type="NCBI Taxonomy" id="32013"/>
    <lineage>
        <taxon>Bacteria</taxon>
        <taxon>Pseudomonadati</taxon>
        <taxon>Pseudomonadota</taxon>
        <taxon>Betaproteobacteria</taxon>
        <taxon>Burkholderiales</taxon>
        <taxon>Comamonadaceae</taxon>
        <taxon>Comamonas</taxon>
    </lineage>
</organism>
<feature type="domain" description="VWFA" evidence="1">
    <location>
        <begin position="8"/>
        <end position="110"/>
    </location>
</feature>
<dbReference type="STRING" id="1219032.GCA_001515545_00098"/>
<reference evidence="3" key="1">
    <citation type="submission" date="2017-09" db="EMBL/GenBank/DDBJ databases">
        <title>FDA dAtabase for Regulatory Grade micrObial Sequences (FDA-ARGOS): Supporting development and validation of Infectious Disease Dx tests.</title>
        <authorList>
            <person name="Minogue T."/>
            <person name="Wolcott M."/>
            <person name="Wasieloski L."/>
            <person name="Aguilar W."/>
            <person name="Moore D."/>
            <person name="Tallon L."/>
            <person name="Sadzewicz L."/>
            <person name="Ott S."/>
            <person name="Zhao X."/>
            <person name="Nagaraj S."/>
            <person name="Vavikolanu K."/>
            <person name="Aluvathingal J."/>
            <person name="Nadendla S."/>
            <person name="Sichtig H."/>
        </authorList>
    </citation>
    <scope>NUCLEOTIDE SEQUENCE [LARGE SCALE GENOMIC DNA]</scope>
    <source>
        <strain evidence="3">FDAARGOS_394</strain>
    </source>
</reference>
<comment type="caution">
    <text evidence="2">The sequence shown here is derived from an EMBL/GenBank/DDBJ whole genome shotgun (WGS) entry which is preliminary data.</text>
</comment>
<evidence type="ECO:0000313" key="2">
    <source>
        <dbReference type="EMBL" id="PEH91075.1"/>
    </source>
</evidence>
<protein>
    <submittedName>
        <fullName evidence="2">VWA domain-containing protein</fullName>
    </submittedName>
</protein>
<dbReference type="AlphaFoldDB" id="A0A2A7V0E9"/>
<dbReference type="OrthoDB" id="5793213at2"/>
<dbReference type="Proteomes" id="UP000220246">
    <property type="component" value="Unassembled WGS sequence"/>
</dbReference>
<sequence>MGSKTLHLVLLDLSASMLRGEKLAWAKGCLLALTEQFYRDRDHMAVIGFAGEQARWLQSPAKAGAFNAGWIAPLRGGGGTPIQPAVDAVEGALRRCPPGTRATVWLLTDGRFDPLPVRPEGVDRCCIIDFENDAVALGRCQRLAAMWCGEWVRAELFATAG</sequence>
<gene>
    <name evidence="2" type="ORF">CRM82_13725</name>
</gene>
<dbReference type="Gene3D" id="3.40.50.410">
    <property type="entry name" value="von Willebrand factor, type A domain"/>
    <property type="match status" value="1"/>
</dbReference>